<dbReference type="SUPFAM" id="SSF53850">
    <property type="entry name" value="Periplasmic binding protein-like II"/>
    <property type="match status" value="1"/>
</dbReference>
<evidence type="ECO:0000256" key="1">
    <source>
        <dbReference type="ARBA" id="ARBA00006987"/>
    </source>
</evidence>
<dbReference type="RefSeq" id="WP_188408988.1">
    <property type="nucleotide sequence ID" value="NZ_BMCP01000001.1"/>
</dbReference>
<feature type="signal peptide" evidence="2">
    <location>
        <begin position="1"/>
        <end position="25"/>
    </location>
</feature>
<evidence type="ECO:0000313" key="4">
    <source>
        <dbReference type="Proteomes" id="UP000602745"/>
    </source>
</evidence>
<reference evidence="3" key="2">
    <citation type="submission" date="2020-09" db="EMBL/GenBank/DDBJ databases">
        <authorList>
            <person name="Sun Q."/>
            <person name="Sedlacek I."/>
        </authorList>
    </citation>
    <scope>NUCLEOTIDE SEQUENCE</scope>
    <source>
        <strain evidence="3">CCM 7684</strain>
    </source>
</reference>
<evidence type="ECO:0008006" key="5">
    <source>
        <dbReference type="Google" id="ProtNLM"/>
    </source>
</evidence>
<dbReference type="AlphaFoldDB" id="A0A8J2VM99"/>
<dbReference type="Proteomes" id="UP000602745">
    <property type="component" value="Unassembled WGS sequence"/>
</dbReference>
<dbReference type="InterPro" id="IPR042100">
    <property type="entry name" value="Bug_dom1"/>
</dbReference>
<dbReference type="PIRSF" id="PIRSF017082">
    <property type="entry name" value="YflP"/>
    <property type="match status" value="1"/>
</dbReference>
<dbReference type="InterPro" id="IPR005064">
    <property type="entry name" value="BUG"/>
</dbReference>
<sequence>MTIKKYFMAGIAAALTLAVAAPVQAQDYPSRDITFIVPFNPGGSSDPLSRAFAAQLEKTLKGNINVENRAGGSATIGTNLVVTAAPDGYTIGLGDSAALIYQPMVNKNLEYNSTDDYTVITKLADVPGMLVVKADAKWNTFEEFLEDARKNPGKLRAGVSGVRSISDLVVQQLNRAADVDIATVPFTGGGGEALLAVMGGRIEAAIGYGGNTIAQVNAGKLKVLAVFAKGDYPPVPDAISVPDDAGFAAYIPASYTIIAPKDLPKDVLDKLAAASKEAIETPEMKEFAAKSGFVLDPKGPDDARAELKDLSVEMTGLLKWMDEKEAKAGK</sequence>
<evidence type="ECO:0000313" key="3">
    <source>
        <dbReference type="EMBL" id="GGE38192.1"/>
    </source>
</evidence>
<protein>
    <recommendedName>
        <fullName evidence="5">Tripartite tricarboxylate transporter substrate binding protein</fullName>
    </recommendedName>
</protein>
<organism evidence="3 4">
    <name type="scientific">Agaricicola taiwanensis</name>
    <dbReference type="NCBI Taxonomy" id="591372"/>
    <lineage>
        <taxon>Bacteria</taxon>
        <taxon>Pseudomonadati</taxon>
        <taxon>Pseudomonadota</taxon>
        <taxon>Alphaproteobacteria</taxon>
        <taxon>Rhodobacterales</taxon>
        <taxon>Paracoccaceae</taxon>
        <taxon>Agaricicola</taxon>
    </lineage>
</organism>
<keyword evidence="2" id="KW-0732">Signal</keyword>
<evidence type="ECO:0000256" key="2">
    <source>
        <dbReference type="SAM" id="SignalP"/>
    </source>
</evidence>
<dbReference type="Gene3D" id="3.40.190.150">
    <property type="entry name" value="Bordetella uptake gene, domain 1"/>
    <property type="match status" value="1"/>
</dbReference>
<dbReference type="PANTHER" id="PTHR42928:SF5">
    <property type="entry name" value="BLR1237 PROTEIN"/>
    <property type="match status" value="1"/>
</dbReference>
<dbReference type="EMBL" id="BMCP01000001">
    <property type="protein sequence ID" value="GGE38192.1"/>
    <property type="molecule type" value="Genomic_DNA"/>
</dbReference>
<dbReference type="CDD" id="cd07012">
    <property type="entry name" value="PBP2_Bug_TTT"/>
    <property type="match status" value="1"/>
</dbReference>
<comment type="caution">
    <text evidence="3">The sequence shown here is derived from an EMBL/GenBank/DDBJ whole genome shotgun (WGS) entry which is preliminary data.</text>
</comment>
<keyword evidence="4" id="KW-1185">Reference proteome</keyword>
<gene>
    <name evidence="3" type="ORF">GCM10007276_14490</name>
</gene>
<feature type="chain" id="PRO_5035182546" description="Tripartite tricarboxylate transporter substrate binding protein" evidence="2">
    <location>
        <begin position="26"/>
        <end position="330"/>
    </location>
</feature>
<reference evidence="3" key="1">
    <citation type="journal article" date="2014" name="Int. J. Syst. Evol. Microbiol.">
        <title>Complete genome sequence of Corynebacterium casei LMG S-19264T (=DSM 44701T), isolated from a smear-ripened cheese.</title>
        <authorList>
            <consortium name="US DOE Joint Genome Institute (JGI-PGF)"/>
            <person name="Walter F."/>
            <person name="Albersmeier A."/>
            <person name="Kalinowski J."/>
            <person name="Ruckert C."/>
        </authorList>
    </citation>
    <scope>NUCLEOTIDE SEQUENCE</scope>
    <source>
        <strain evidence="3">CCM 7684</strain>
    </source>
</reference>
<name>A0A8J2VM99_9RHOB</name>
<proteinExistence type="inferred from homology"/>
<dbReference type="Gene3D" id="3.40.190.10">
    <property type="entry name" value="Periplasmic binding protein-like II"/>
    <property type="match status" value="1"/>
</dbReference>
<dbReference type="PANTHER" id="PTHR42928">
    <property type="entry name" value="TRICARBOXYLATE-BINDING PROTEIN"/>
    <property type="match status" value="1"/>
</dbReference>
<comment type="similarity">
    <text evidence="1">Belongs to the UPF0065 (bug) family.</text>
</comment>
<accession>A0A8J2VM99</accession>
<dbReference type="Pfam" id="PF03401">
    <property type="entry name" value="TctC"/>
    <property type="match status" value="1"/>
</dbReference>